<name>A0A6C0DAL3_9ZZZZ</name>
<evidence type="ECO:0000313" key="2">
    <source>
        <dbReference type="EMBL" id="QHT12665.1"/>
    </source>
</evidence>
<feature type="compositionally biased region" description="Low complexity" evidence="1">
    <location>
        <begin position="217"/>
        <end position="234"/>
    </location>
</feature>
<organism evidence="2">
    <name type="scientific">viral metagenome</name>
    <dbReference type="NCBI Taxonomy" id="1070528"/>
    <lineage>
        <taxon>unclassified sequences</taxon>
        <taxon>metagenomes</taxon>
        <taxon>organismal metagenomes</taxon>
    </lineage>
</organism>
<feature type="compositionally biased region" description="Polar residues" evidence="1">
    <location>
        <begin position="171"/>
        <end position="216"/>
    </location>
</feature>
<proteinExistence type="predicted"/>
<feature type="compositionally biased region" description="Polar residues" evidence="1">
    <location>
        <begin position="235"/>
        <end position="246"/>
    </location>
</feature>
<sequence>MQLLALVIIFLFLIILYQLYQSVFVNSVKEGLDSNSEYKNYDSKCLSPNESAFMLAQQNAGNIEYLKQQISKITDLDKEVRDMSGNLVTLNEQMIALVNQQTQAASQLVGDKPISTSGLSSEEPKPSESTSSSSSKSQPLTTDATADTTADTTVDTNNDKTADKPSDETSNKTFGLSTGLSSNIPSMGSSNAPKSATTFSLSSGMPSMGSNSATKPATTSSLSSNANSESSTSLQKPTNTSSNLANSIPSASSFKAPSFSF</sequence>
<protein>
    <submittedName>
        <fullName evidence="2">Uncharacterized protein</fullName>
    </submittedName>
</protein>
<feature type="compositionally biased region" description="Low complexity" evidence="1">
    <location>
        <begin position="247"/>
        <end position="261"/>
    </location>
</feature>
<reference evidence="2" key="1">
    <citation type="journal article" date="2020" name="Nature">
        <title>Giant virus diversity and host interactions through global metagenomics.</title>
        <authorList>
            <person name="Schulz F."/>
            <person name="Roux S."/>
            <person name="Paez-Espino D."/>
            <person name="Jungbluth S."/>
            <person name="Walsh D.A."/>
            <person name="Denef V.J."/>
            <person name="McMahon K.D."/>
            <person name="Konstantinidis K.T."/>
            <person name="Eloe-Fadrosh E.A."/>
            <person name="Kyrpides N.C."/>
            <person name="Woyke T."/>
        </authorList>
    </citation>
    <scope>NUCLEOTIDE SEQUENCE</scope>
    <source>
        <strain evidence="2">GVMAG-M-3300023174-130</strain>
    </source>
</reference>
<feature type="compositionally biased region" description="Low complexity" evidence="1">
    <location>
        <begin position="127"/>
        <end position="156"/>
    </location>
</feature>
<feature type="compositionally biased region" description="Basic and acidic residues" evidence="1">
    <location>
        <begin position="157"/>
        <end position="170"/>
    </location>
</feature>
<dbReference type="AlphaFoldDB" id="A0A6C0DAL3"/>
<evidence type="ECO:0000256" key="1">
    <source>
        <dbReference type="SAM" id="MobiDB-lite"/>
    </source>
</evidence>
<accession>A0A6C0DAL3</accession>
<feature type="region of interest" description="Disordered" evidence="1">
    <location>
        <begin position="108"/>
        <end position="261"/>
    </location>
</feature>
<dbReference type="EMBL" id="MN739549">
    <property type="protein sequence ID" value="QHT12665.1"/>
    <property type="molecule type" value="Genomic_DNA"/>
</dbReference>